<organism evidence="10 11">
    <name type="scientific">Priapulus caudatus</name>
    <name type="common">Priapulid worm</name>
    <dbReference type="NCBI Taxonomy" id="37621"/>
    <lineage>
        <taxon>Eukaryota</taxon>
        <taxon>Metazoa</taxon>
        <taxon>Ecdysozoa</taxon>
        <taxon>Scalidophora</taxon>
        <taxon>Priapulida</taxon>
        <taxon>Priapulimorpha</taxon>
        <taxon>Priapulimorphida</taxon>
        <taxon>Priapulidae</taxon>
        <taxon>Priapulus</taxon>
    </lineage>
</organism>
<evidence type="ECO:0000256" key="7">
    <source>
        <dbReference type="SAM" id="MobiDB-lite"/>
    </source>
</evidence>
<reference evidence="11" key="1">
    <citation type="submission" date="2025-08" db="UniProtKB">
        <authorList>
            <consortium name="RefSeq"/>
        </authorList>
    </citation>
    <scope>IDENTIFICATION</scope>
</reference>
<dbReference type="SMART" id="SM00129">
    <property type="entry name" value="KISc"/>
    <property type="match status" value="1"/>
</dbReference>
<dbReference type="PROSITE" id="PS00411">
    <property type="entry name" value="KINESIN_MOTOR_1"/>
    <property type="match status" value="1"/>
</dbReference>
<feature type="domain" description="Kinesin motor" evidence="9">
    <location>
        <begin position="261"/>
        <end position="600"/>
    </location>
</feature>
<dbReference type="SUPFAM" id="SSF49879">
    <property type="entry name" value="SMAD/FHA domain"/>
    <property type="match status" value="1"/>
</dbReference>
<dbReference type="PANTHER" id="PTHR47117">
    <property type="entry name" value="STAR-RELATED LIPID TRANSFER PROTEIN 9"/>
    <property type="match status" value="1"/>
</dbReference>
<evidence type="ECO:0000256" key="5">
    <source>
        <dbReference type="PROSITE-ProRule" id="PRU00283"/>
    </source>
</evidence>
<dbReference type="InterPro" id="IPR008984">
    <property type="entry name" value="SMAD_FHA_dom_sf"/>
</dbReference>
<feature type="compositionally biased region" description="Polar residues" evidence="7">
    <location>
        <begin position="124"/>
        <end position="142"/>
    </location>
</feature>
<dbReference type="InterPro" id="IPR000253">
    <property type="entry name" value="FHA_dom"/>
</dbReference>
<feature type="coiled-coil region" evidence="6">
    <location>
        <begin position="1021"/>
        <end position="1064"/>
    </location>
</feature>
<dbReference type="Pfam" id="PF00498">
    <property type="entry name" value="FHA"/>
    <property type="match status" value="1"/>
</dbReference>
<keyword evidence="2 5" id="KW-0067">ATP-binding</keyword>
<feature type="compositionally biased region" description="Basic and acidic residues" evidence="7">
    <location>
        <begin position="77"/>
        <end position="98"/>
    </location>
</feature>
<dbReference type="GeneID" id="106811231"/>
<keyword evidence="10" id="KW-1185">Reference proteome</keyword>
<comment type="similarity">
    <text evidence="5">Belongs to the TRAFAC class myosin-kinesin ATPase superfamily. Kinesin family.</text>
</comment>
<keyword evidence="3 6" id="KW-0175">Coiled coil</keyword>
<protein>
    <submittedName>
        <fullName evidence="11">Kinesin-like protein KIF14</fullName>
    </submittedName>
</protein>
<evidence type="ECO:0000256" key="6">
    <source>
        <dbReference type="SAM" id="Coils"/>
    </source>
</evidence>
<evidence type="ECO:0000256" key="3">
    <source>
        <dbReference type="ARBA" id="ARBA00023054"/>
    </source>
</evidence>
<dbReference type="PROSITE" id="PS50067">
    <property type="entry name" value="KINESIN_MOTOR_2"/>
    <property type="match status" value="1"/>
</dbReference>
<feature type="domain" description="FHA" evidence="8">
    <location>
        <begin position="597"/>
        <end position="648"/>
    </location>
</feature>
<gene>
    <name evidence="11" type="primary">LOC106811231</name>
</gene>
<feature type="coiled-coil region" evidence="6">
    <location>
        <begin position="695"/>
        <end position="766"/>
    </location>
</feature>
<dbReference type="Proteomes" id="UP000695022">
    <property type="component" value="Unplaced"/>
</dbReference>
<evidence type="ECO:0000313" key="10">
    <source>
        <dbReference type="Proteomes" id="UP000695022"/>
    </source>
</evidence>
<dbReference type="RefSeq" id="XP_014670271.1">
    <property type="nucleotide sequence ID" value="XM_014814785.1"/>
</dbReference>
<dbReference type="SUPFAM" id="SSF52540">
    <property type="entry name" value="P-loop containing nucleoside triphosphate hydrolases"/>
    <property type="match status" value="1"/>
</dbReference>
<dbReference type="PRINTS" id="PR00380">
    <property type="entry name" value="KINESINHEAVY"/>
</dbReference>
<dbReference type="Gene3D" id="3.40.850.10">
    <property type="entry name" value="Kinesin motor domain"/>
    <property type="match status" value="1"/>
</dbReference>
<dbReference type="PANTHER" id="PTHR47117:SF5">
    <property type="entry name" value="KINESIN-LIKE PROTEIN KIF14"/>
    <property type="match status" value="1"/>
</dbReference>
<feature type="region of interest" description="Disordered" evidence="7">
    <location>
        <begin position="1"/>
        <end position="221"/>
    </location>
</feature>
<evidence type="ECO:0000256" key="4">
    <source>
        <dbReference type="ARBA" id="ARBA00023175"/>
    </source>
</evidence>
<keyword evidence="4 5" id="KW-0505">Motor protein</keyword>
<feature type="region of interest" description="Disordered" evidence="7">
    <location>
        <begin position="1391"/>
        <end position="1410"/>
    </location>
</feature>
<sequence length="1410" mass="155735">MSSSKDHHHVKNSRAHDLGRHVIRKPRSQPTTPVKQGKDSVADLLQLEIHSAAGQLLISPEKSRDGSRTPSRGRSQSAERPKKTLKFKEVIRKNDENLKSSTKMPEQKDNSSTPRDKVRPRSSPHPNTTTLSCSDNTASPRLSTPAKYFRSPIIPKDKTPKKRQGLSPKGNKLQTPRAGDRDTDSRTPRKSPINLQSILKTPKKTAPAGDEGTPDTAYFSKPTSVQRGKFAATTCNTNGLTPTTTSQPCSLDNFDDEEGSSVTVGVRVRPFTSRELLEENLRSVVQMSGNKCVVTTDAGATHDFHYDACFWSFAARDDHFAGQYTVYNTIAQPLLARALEGYNVCLFAYGQTSSGKSYSIMGEPNAPGIIPRFCEDLFAEAVPGGAVVYNIEISYYEIYNEKIHDLLQASNEKGQKTSLKVREHPVMGPYVEDLTKVPTQSYSDVLGWLELGNKQRATAATGMNDKSSRSHSVFTLVLTQTRTDSIDDILHESSKTSRINLVDLAGSERAANAKTTGDRFKEGVNINKSLMMLGKVILQLAERSRKKTFIQYRDSVLTWARVGVAVKVDSKTPYLVNLNEDAQLSETLLYLLKSGVTTVGRMQEGTTRDIQLMGALIATNHCTIRNEDQAVTVYPCAEAPTYVNGAAISTATQLQHGDRLVLGGDHYFRLNNPAAAQKRSVGGKSRNKDFTYAYDELVQRQKAEVEAEIREAEVKVRQEALVEIEKAKQDVAHEMSMQKHDYEAQLQDLQEVLDVQKEEHREEKKQWHHTQKEVDKIEQEKWLLEAEIAKKGLELDLISMKKDSQQHESESWAVLEALQKEANLATQGLTGMQSPTRTATKKRLSCAQLYRQAMMMREANTIAKTLGKQMEFVRESAAGEGATRADIRVHNRKLGVSTVWSIEQFDTRLQQMRELFQTSSKTGEEEVFYNPKDKWYKDGHTTPLRSPNVLQALQKTRLSASFCMSPLTSHSSAASCTSVGRRASVKLSDSSCWSSNASMLAGGAAGAGVEAVLTPTLSACRHLITDSIDRLQTNADEEQEESQADKMLATCQQLETALTALTKEASCDDTSKTKGSYQSWWRTQARWCGSGIVDVCRHAGELACALQTAAVCLGECTTGMEVSAALKQAFVSGGALHVDRTLQSSLTAVEDYHTQTQAILNGDRSQRYLESAQHLQAVLASMMTLLSKLRMFQAKTDSSLSSSLSSTSDQSSGLLADQLSHRFDHCKTVVAELTQVTSGLLLLTHGIVDANKGQRDDLTEIRRIARSVKRTVCKLASVLGVTLEGTTDDADDCAGGDCSCKLFAGCRSDEVEDLLQDVQHAVQMLTDLLEWQIGYSHLNLALVSPCTQRHAQVPESPEVSRFVSLMRPSRQRHGRAGGRLSLVQMVLEDTRQTVQKSTRSPRTGRLAQSK</sequence>
<dbReference type="InterPro" id="IPR019821">
    <property type="entry name" value="Kinesin_motor_CS"/>
</dbReference>
<feature type="compositionally biased region" description="Basic residues" evidence="7">
    <location>
        <begin position="1"/>
        <end position="13"/>
    </location>
</feature>
<dbReference type="Pfam" id="PF00225">
    <property type="entry name" value="Kinesin"/>
    <property type="match status" value="1"/>
</dbReference>
<accession>A0ABM1EDK0</accession>
<feature type="compositionally biased region" description="Basic and acidic residues" evidence="7">
    <location>
        <begin position="105"/>
        <end position="119"/>
    </location>
</feature>
<dbReference type="Gene3D" id="2.60.200.20">
    <property type="match status" value="1"/>
</dbReference>
<feature type="compositionally biased region" description="Basic and acidic residues" evidence="7">
    <location>
        <begin position="178"/>
        <end position="187"/>
    </location>
</feature>
<keyword evidence="1 5" id="KW-0547">Nucleotide-binding</keyword>
<feature type="binding site" evidence="5">
    <location>
        <begin position="350"/>
        <end position="357"/>
    </location>
    <ligand>
        <name>ATP</name>
        <dbReference type="ChEBI" id="CHEBI:30616"/>
    </ligand>
</feature>
<proteinExistence type="inferred from homology"/>
<dbReference type="CDD" id="cd22707">
    <property type="entry name" value="FHA_KIF14"/>
    <property type="match status" value="1"/>
</dbReference>
<name>A0ABM1EDK0_PRICU</name>
<dbReference type="InterPro" id="IPR027417">
    <property type="entry name" value="P-loop_NTPase"/>
</dbReference>
<evidence type="ECO:0000259" key="9">
    <source>
        <dbReference type="PROSITE" id="PS50067"/>
    </source>
</evidence>
<evidence type="ECO:0000313" key="11">
    <source>
        <dbReference type="RefSeq" id="XP_014670271.1"/>
    </source>
</evidence>
<dbReference type="SMART" id="SM00240">
    <property type="entry name" value="FHA"/>
    <property type="match status" value="1"/>
</dbReference>
<feature type="compositionally biased region" description="Polar residues" evidence="7">
    <location>
        <begin position="1392"/>
        <end position="1410"/>
    </location>
</feature>
<evidence type="ECO:0000256" key="1">
    <source>
        <dbReference type="ARBA" id="ARBA00022741"/>
    </source>
</evidence>
<dbReference type="InterPro" id="IPR001752">
    <property type="entry name" value="Kinesin_motor_dom"/>
</dbReference>
<dbReference type="InterPro" id="IPR036961">
    <property type="entry name" value="Kinesin_motor_dom_sf"/>
</dbReference>
<dbReference type="PROSITE" id="PS50006">
    <property type="entry name" value="FHA_DOMAIN"/>
    <property type="match status" value="1"/>
</dbReference>
<evidence type="ECO:0000256" key="2">
    <source>
        <dbReference type="ARBA" id="ARBA00022840"/>
    </source>
</evidence>
<evidence type="ECO:0000259" key="8">
    <source>
        <dbReference type="PROSITE" id="PS50006"/>
    </source>
</evidence>